<dbReference type="OrthoDB" id="3269232at2759"/>
<sequence length="102" mass="12322">MYCDCLSEQLAAQEESQKKRKKGQLNGDRLPRLLTSNEFYNCVVEHQKNLDEEKMAQENHRRQRQEQSGMMATWKGAEETWKKQNQERQEVYCEVLRLWIEE</sequence>
<gene>
    <name evidence="2" type="ORF">PAXRUDRAFT_149349</name>
</gene>
<dbReference type="EMBL" id="KN825379">
    <property type="protein sequence ID" value="KIK91516.1"/>
    <property type="molecule type" value="Genomic_DNA"/>
</dbReference>
<accession>A0A0D0DT06</accession>
<keyword evidence="3" id="KW-1185">Reference proteome</keyword>
<feature type="region of interest" description="Disordered" evidence="1">
    <location>
        <begin position="52"/>
        <end position="76"/>
    </location>
</feature>
<dbReference type="InParanoid" id="A0A0D0DT06"/>
<organism evidence="2 3">
    <name type="scientific">Paxillus rubicundulus Ve08.2h10</name>
    <dbReference type="NCBI Taxonomy" id="930991"/>
    <lineage>
        <taxon>Eukaryota</taxon>
        <taxon>Fungi</taxon>
        <taxon>Dikarya</taxon>
        <taxon>Basidiomycota</taxon>
        <taxon>Agaricomycotina</taxon>
        <taxon>Agaricomycetes</taxon>
        <taxon>Agaricomycetidae</taxon>
        <taxon>Boletales</taxon>
        <taxon>Paxilineae</taxon>
        <taxon>Paxillaceae</taxon>
        <taxon>Paxillus</taxon>
    </lineage>
</organism>
<reference evidence="2 3" key="1">
    <citation type="submission" date="2014-04" db="EMBL/GenBank/DDBJ databases">
        <authorList>
            <consortium name="DOE Joint Genome Institute"/>
            <person name="Kuo A."/>
            <person name="Kohler A."/>
            <person name="Jargeat P."/>
            <person name="Nagy L.G."/>
            <person name="Floudas D."/>
            <person name="Copeland A."/>
            <person name="Barry K.W."/>
            <person name="Cichocki N."/>
            <person name="Veneault-Fourrey C."/>
            <person name="LaButti K."/>
            <person name="Lindquist E.A."/>
            <person name="Lipzen A."/>
            <person name="Lundell T."/>
            <person name="Morin E."/>
            <person name="Murat C."/>
            <person name="Sun H."/>
            <person name="Tunlid A."/>
            <person name="Henrissat B."/>
            <person name="Grigoriev I.V."/>
            <person name="Hibbett D.S."/>
            <person name="Martin F."/>
            <person name="Nordberg H.P."/>
            <person name="Cantor M.N."/>
            <person name="Hua S.X."/>
        </authorList>
    </citation>
    <scope>NUCLEOTIDE SEQUENCE [LARGE SCALE GENOMIC DNA]</scope>
    <source>
        <strain evidence="2 3">Ve08.2h10</strain>
    </source>
</reference>
<proteinExistence type="predicted"/>
<evidence type="ECO:0000313" key="2">
    <source>
        <dbReference type="EMBL" id="KIK91516.1"/>
    </source>
</evidence>
<dbReference type="HOGENOM" id="CLU_061607_4_1_1"/>
<dbReference type="AlphaFoldDB" id="A0A0D0DT06"/>
<evidence type="ECO:0000256" key="1">
    <source>
        <dbReference type="SAM" id="MobiDB-lite"/>
    </source>
</evidence>
<protein>
    <submittedName>
        <fullName evidence="2">Unplaced genomic scaffold scaffold_557, whole genome shotgun sequence</fullName>
    </submittedName>
</protein>
<evidence type="ECO:0000313" key="3">
    <source>
        <dbReference type="Proteomes" id="UP000054538"/>
    </source>
</evidence>
<name>A0A0D0DT06_9AGAM</name>
<dbReference type="Proteomes" id="UP000054538">
    <property type="component" value="Unassembled WGS sequence"/>
</dbReference>
<reference evidence="3" key="2">
    <citation type="submission" date="2015-01" db="EMBL/GenBank/DDBJ databases">
        <title>Evolutionary Origins and Diversification of the Mycorrhizal Mutualists.</title>
        <authorList>
            <consortium name="DOE Joint Genome Institute"/>
            <consortium name="Mycorrhizal Genomics Consortium"/>
            <person name="Kohler A."/>
            <person name="Kuo A."/>
            <person name="Nagy L.G."/>
            <person name="Floudas D."/>
            <person name="Copeland A."/>
            <person name="Barry K.W."/>
            <person name="Cichocki N."/>
            <person name="Veneault-Fourrey C."/>
            <person name="LaButti K."/>
            <person name="Lindquist E.A."/>
            <person name="Lipzen A."/>
            <person name="Lundell T."/>
            <person name="Morin E."/>
            <person name="Murat C."/>
            <person name="Riley R."/>
            <person name="Ohm R."/>
            <person name="Sun H."/>
            <person name="Tunlid A."/>
            <person name="Henrissat B."/>
            <person name="Grigoriev I.V."/>
            <person name="Hibbett D.S."/>
            <person name="Martin F."/>
        </authorList>
    </citation>
    <scope>NUCLEOTIDE SEQUENCE [LARGE SCALE GENOMIC DNA]</scope>
    <source>
        <strain evidence="3">Ve08.2h10</strain>
    </source>
</reference>